<dbReference type="EMBL" id="CAKLDM010000005">
    <property type="protein sequence ID" value="CAH0543197.1"/>
    <property type="molecule type" value="Genomic_DNA"/>
</dbReference>
<evidence type="ECO:0000256" key="3">
    <source>
        <dbReference type="ARBA" id="ARBA00022630"/>
    </source>
</evidence>
<dbReference type="RefSeq" id="WP_237364114.1">
    <property type="nucleotide sequence ID" value="NZ_CAKLDM010000005.1"/>
</dbReference>
<dbReference type="InterPro" id="IPR012133">
    <property type="entry name" value="Alpha-hydoxy_acid_DH_FMN"/>
</dbReference>
<evidence type="ECO:0000313" key="10">
    <source>
        <dbReference type="Proteomes" id="UP000838748"/>
    </source>
</evidence>
<sequence length="382" mass="42274">MIISSPTDYRVTAKSKLPPFLFHYADGGSYDEHTLRRNIEDLKAIGLRQRVLNNMSELDLKTQLFGEQLSMPMALAPVGLTGMYARRGEVQAAQAADNKGIPFTMSSLSVCNIEEVAPTISRPIWFQLYALKDRGFMRNVLERAQQANVKNLVFTVDMPVAGARYRDRHSGMSGPQATIRRMWQAITHPRWAIEVGLLGRPHELGNISTYLGRPTTLTDYMGWIGDNFEPSISWKDLEWVREFWQGNIIIKGILDSQDAKDAARFGADGIVVSNHGGRQLDGVPSTVHALPEIADAVKGKVKILVDSGIRNGLDVVRMLASGADCTLIGRFFLYALAADGKEGVENLLDIYNQEMRVAMTLTGAKSVAELSTDSLVRTNYQG</sequence>
<dbReference type="InterPro" id="IPR037396">
    <property type="entry name" value="FMN_HAD"/>
</dbReference>
<dbReference type="Proteomes" id="UP000838748">
    <property type="component" value="Unassembled WGS sequence"/>
</dbReference>
<evidence type="ECO:0000313" key="9">
    <source>
        <dbReference type="EMBL" id="CAH0543197.1"/>
    </source>
</evidence>
<evidence type="ECO:0000256" key="5">
    <source>
        <dbReference type="ARBA" id="ARBA00023002"/>
    </source>
</evidence>
<dbReference type="NCBIfam" id="NF008398">
    <property type="entry name" value="PRK11197.1"/>
    <property type="match status" value="1"/>
</dbReference>
<dbReference type="PROSITE" id="PS51349">
    <property type="entry name" value="FMN_HYDROXY_ACID_DH_2"/>
    <property type="match status" value="1"/>
</dbReference>
<keyword evidence="5 9" id="KW-0560">Oxidoreductase</keyword>
<dbReference type="EC" id="1.1.-.-" evidence="9"/>
<keyword evidence="10" id="KW-1185">Reference proteome</keyword>
<dbReference type="GO" id="GO:0016491">
    <property type="term" value="F:oxidoreductase activity"/>
    <property type="evidence" value="ECO:0007669"/>
    <property type="project" value="UniProtKB-KW"/>
</dbReference>
<dbReference type="Pfam" id="PF01070">
    <property type="entry name" value="FMN_dh"/>
    <property type="match status" value="1"/>
</dbReference>
<dbReference type="PROSITE" id="PS00557">
    <property type="entry name" value="FMN_HYDROXY_ACID_DH_1"/>
    <property type="match status" value="1"/>
</dbReference>
<comment type="cofactor">
    <cofactor evidence="1">
        <name>FMN</name>
        <dbReference type="ChEBI" id="CHEBI:58210"/>
    </cofactor>
</comment>
<dbReference type="InterPro" id="IPR008259">
    <property type="entry name" value="FMN_hydac_DH_AS"/>
</dbReference>
<proteinExistence type="inferred from homology"/>
<keyword evidence="4" id="KW-0288">FMN</keyword>
<keyword evidence="3" id="KW-0285">Flavoprotein</keyword>
<evidence type="ECO:0000256" key="4">
    <source>
        <dbReference type="ARBA" id="ARBA00022643"/>
    </source>
</evidence>
<comment type="similarity">
    <text evidence="7">Belongs to the FMN-dependent alpha-hydroxy acid dehydrogenase family.</text>
</comment>
<evidence type="ECO:0000256" key="7">
    <source>
        <dbReference type="ARBA" id="ARBA00024042"/>
    </source>
</evidence>
<gene>
    <name evidence="9" type="primary">lldD</name>
    <name evidence="9" type="ORF">VMF7928_04462</name>
</gene>
<dbReference type="InterPro" id="IPR020920">
    <property type="entry name" value="LldD"/>
</dbReference>
<evidence type="ECO:0000256" key="6">
    <source>
        <dbReference type="ARBA" id="ARBA00023136"/>
    </source>
</evidence>
<keyword evidence="6" id="KW-0472">Membrane</keyword>
<comment type="caution">
    <text evidence="9">The sequence shown here is derived from an EMBL/GenBank/DDBJ whole genome shotgun (WGS) entry which is preliminary data.</text>
</comment>
<accession>A0ABN8EA26</accession>
<evidence type="ECO:0000256" key="2">
    <source>
        <dbReference type="ARBA" id="ARBA00022475"/>
    </source>
</evidence>
<dbReference type="SUPFAM" id="SSF51395">
    <property type="entry name" value="FMN-linked oxidoreductases"/>
    <property type="match status" value="1"/>
</dbReference>
<dbReference type="CDD" id="cd02809">
    <property type="entry name" value="alpha_hydroxyacid_oxid_FMN"/>
    <property type="match status" value="1"/>
</dbReference>
<evidence type="ECO:0000259" key="8">
    <source>
        <dbReference type="PROSITE" id="PS51349"/>
    </source>
</evidence>
<organism evidence="9 10">
    <name type="scientific">Vibrio marisflavi CECT 7928</name>
    <dbReference type="NCBI Taxonomy" id="634439"/>
    <lineage>
        <taxon>Bacteria</taxon>
        <taxon>Pseudomonadati</taxon>
        <taxon>Pseudomonadota</taxon>
        <taxon>Gammaproteobacteria</taxon>
        <taxon>Vibrionales</taxon>
        <taxon>Vibrionaceae</taxon>
        <taxon>Vibrio</taxon>
    </lineage>
</organism>
<dbReference type="InterPro" id="IPR000262">
    <property type="entry name" value="FMN-dep_DH"/>
</dbReference>
<dbReference type="InterPro" id="IPR013785">
    <property type="entry name" value="Aldolase_TIM"/>
</dbReference>
<name>A0ABN8EA26_9VIBR</name>
<dbReference type="PANTHER" id="PTHR10578:SF85">
    <property type="entry name" value="L-LACTATE DEHYDROGENASE"/>
    <property type="match status" value="1"/>
</dbReference>
<dbReference type="PIRSF" id="PIRSF000138">
    <property type="entry name" value="Al-hdrx_acd_dh"/>
    <property type="match status" value="1"/>
</dbReference>
<protein>
    <submittedName>
        <fullName evidence="9">L-lactate dehydrogenase</fullName>
        <ecNumber evidence="9">1.1.-.-</ecNumber>
    </submittedName>
</protein>
<evidence type="ECO:0000256" key="1">
    <source>
        <dbReference type="ARBA" id="ARBA00001917"/>
    </source>
</evidence>
<dbReference type="Gene3D" id="3.20.20.70">
    <property type="entry name" value="Aldolase class I"/>
    <property type="match status" value="1"/>
</dbReference>
<dbReference type="NCBIfam" id="NF033901">
    <property type="entry name" value="L_lactate_LldD"/>
    <property type="match status" value="1"/>
</dbReference>
<feature type="domain" description="FMN hydroxy acid dehydrogenase" evidence="8">
    <location>
        <begin position="1"/>
        <end position="380"/>
    </location>
</feature>
<dbReference type="PANTHER" id="PTHR10578">
    <property type="entry name" value="S -2-HYDROXY-ACID OXIDASE-RELATED"/>
    <property type="match status" value="1"/>
</dbReference>
<keyword evidence="2" id="KW-1003">Cell membrane</keyword>
<reference evidence="9" key="1">
    <citation type="submission" date="2021-11" db="EMBL/GenBank/DDBJ databases">
        <authorList>
            <person name="Rodrigo-Torres L."/>
            <person name="Arahal R. D."/>
            <person name="Lucena T."/>
        </authorList>
    </citation>
    <scope>NUCLEOTIDE SEQUENCE</scope>
    <source>
        <strain evidence="9">CECT 7928</strain>
    </source>
</reference>